<dbReference type="RefSeq" id="WP_275845537.1">
    <property type="nucleotide sequence ID" value="NZ_CP135996.1"/>
</dbReference>
<comment type="subcellular location">
    <subcellularLocation>
        <location evidence="1 8">Cell membrane</location>
        <topology evidence="1 8">Multi-pass membrane protein</topology>
    </subcellularLocation>
</comment>
<keyword evidence="3" id="KW-0813">Transport</keyword>
<keyword evidence="7 8" id="KW-0472">Membrane</keyword>
<keyword evidence="11" id="KW-1185">Reference proteome</keyword>
<evidence type="ECO:0000259" key="9">
    <source>
        <dbReference type="PROSITE" id="PS50928"/>
    </source>
</evidence>
<evidence type="ECO:0000256" key="1">
    <source>
        <dbReference type="ARBA" id="ARBA00004651"/>
    </source>
</evidence>
<feature type="transmembrane region" description="Helical" evidence="8">
    <location>
        <begin position="132"/>
        <end position="157"/>
    </location>
</feature>
<evidence type="ECO:0000256" key="4">
    <source>
        <dbReference type="ARBA" id="ARBA00022475"/>
    </source>
</evidence>
<reference evidence="10 11" key="1">
    <citation type="submission" date="2024-06" db="EMBL/GenBank/DDBJ databases">
        <title>Caproicibacterium argilliputei sp. nov, a novel caproic acid producing anaerobic bacterium isolated from pit mud.</title>
        <authorList>
            <person name="Xia S."/>
        </authorList>
    </citation>
    <scope>NUCLEOTIDE SEQUENCE [LARGE SCALE GENOMIC DNA]</scope>
    <source>
        <strain evidence="10 11">ZCY20-5</strain>
    </source>
</reference>
<dbReference type="InterPro" id="IPR035906">
    <property type="entry name" value="MetI-like_sf"/>
</dbReference>
<keyword evidence="5 8" id="KW-0812">Transmembrane</keyword>
<feature type="transmembrane region" description="Helical" evidence="8">
    <location>
        <begin position="20"/>
        <end position="41"/>
    </location>
</feature>
<dbReference type="KEGG" id="carl:PXC00_05180"/>
<dbReference type="PANTHER" id="PTHR43470:SF4">
    <property type="entry name" value="ABC TRANSPORTER PERMEASE PROTEIN YQGI-RELATED"/>
    <property type="match status" value="1"/>
</dbReference>
<feature type="domain" description="ABC transmembrane type-1" evidence="9">
    <location>
        <begin position="63"/>
        <end position="280"/>
    </location>
</feature>
<dbReference type="PROSITE" id="PS50928">
    <property type="entry name" value="ABC_TM1"/>
    <property type="match status" value="1"/>
</dbReference>
<name>A0AA97DBB2_9FIRM</name>
<feature type="transmembrane region" description="Helical" evidence="8">
    <location>
        <begin position="100"/>
        <end position="126"/>
    </location>
</feature>
<gene>
    <name evidence="10" type="primary">pstA</name>
    <name evidence="10" type="ORF">PXC00_05180</name>
</gene>
<evidence type="ECO:0000313" key="10">
    <source>
        <dbReference type="EMBL" id="WOC33264.1"/>
    </source>
</evidence>
<dbReference type="Pfam" id="PF00528">
    <property type="entry name" value="BPD_transp_1"/>
    <property type="match status" value="1"/>
</dbReference>
<dbReference type="NCBIfam" id="TIGR00974">
    <property type="entry name" value="3a0107s02c"/>
    <property type="match status" value="1"/>
</dbReference>
<dbReference type="SUPFAM" id="SSF161098">
    <property type="entry name" value="MetI-like"/>
    <property type="match status" value="1"/>
</dbReference>
<dbReference type="InterPro" id="IPR000515">
    <property type="entry name" value="MetI-like"/>
</dbReference>
<evidence type="ECO:0000256" key="8">
    <source>
        <dbReference type="RuleBase" id="RU363043"/>
    </source>
</evidence>
<dbReference type="PANTHER" id="PTHR43470">
    <property type="entry name" value="PHOSPHATE TRANSPORT SYSTEM PERMEASE PROTEIN PSTA-RELATED"/>
    <property type="match status" value="1"/>
</dbReference>
<dbReference type="GO" id="GO:0035435">
    <property type="term" value="P:phosphate ion transmembrane transport"/>
    <property type="evidence" value="ECO:0007669"/>
    <property type="project" value="InterPro"/>
</dbReference>
<dbReference type="Proteomes" id="UP001300604">
    <property type="component" value="Chromosome"/>
</dbReference>
<protein>
    <recommendedName>
        <fullName evidence="8">Phosphate transport system permease protein PstA</fullName>
    </recommendedName>
</protein>
<reference evidence="11" key="2">
    <citation type="submission" date="2024-06" db="EMBL/GenBank/DDBJ databases">
        <title>Caproicibacterium argilliputei sp. nov, a novel caproic acid producing anaerobic bacterium isolated from pit mud.</title>
        <authorList>
            <person name="Zeng C."/>
        </authorList>
    </citation>
    <scope>NUCLEOTIDE SEQUENCE [LARGE SCALE GENOMIC DNA]</scope>
    <source>
        <strain evidence="11">ZCY20-5</strain>
    </source>
</reference>
<feature type="transmembrane region" description="Helical" evidence="8">
    <location>
        <begin position="261"/>
        <end position="283"/>
    </location>
</feature>
<evidence type="ECO:0000256" key="2">
    <source>
        <dbReference type="ARBA" id="ARBA00007069"/>
    </source>
</evidence>
<dbReference type="EMBL" id="CP135996">
    <property type="protein sequence ID" value="WOC33264.1"/>
    <property type="molecule type" value="Genomic_DNA"/>
</dbReference>
<dbReference type="Gene3D" id="1.10.3720.10">
    <property type="entry name" value="MetI-like"/>
    <property type="match status" value="1"/>
</dbReference>
<reference evidence="11" key="3">
    <citation type="submission" date="2024-06" db="EMBL/GenBank/DDBJ databases">
        <authorList>
            <person name="Zeng C."/>
        </authorList>
    </citation>
    <scope>NUCLEOTIDE SEQUENCE [LARGE SCALE GENOMIC DNA]</scope>
    <source>
        <strain evidence="11">ZCY20-5</strain>
    </source>
</reference>
<dbReference type="AlphaFoldDB" id="A0AA97DBB2"/>
<evidence type="ECO:0000256" key="5">
    <source>
        <dbReference type="ARBA" id="ARBA00022692"/>
    </source>
</evidence>
<dbReference type="GO" id="GO:0005886">
    <property type="term" value="C:plasma membrane"/>
    <property type="evidence" value="ECO:0007669"/>
    <property type="project" value="UniProtKB-SubCell"/>
</dbReference>
<keyword evidence="6 8" id="KW-1133">Transmembrane helix</keyword>
<evidence type="ECO:0000256" key="6">
    <source>
        <dbReference type="ARBA" id="ARBA00022989"/>
    </source>
</evidence>
<sequence length="296" mass="32385">MKTKSYSRRARRTDRTMTVLFYLVAGFFLLLLLAFVLYVLYNGFRDFSPSLLSFSDEGIGNQFFNTIYLVFLALLISVPVGVLAGIYLAEYAKDGKLTRFIRICVETLSSLPSIVIGLFGYLVFIVMTHQQWNLLGGAFAVSILCLPLLTTTTVDAFRALPEEYKAGSLAVGATHWQSIVHMLLPACVPRIMTGVILAAGRGFGEAAALLYTAGMSTDINWSNWNLASPTCPLNPMRPGETLALQIWASRTESIAPNATQIANLSSAVLILLILLFSISARVLSRRLDKKATGTGK</sequence>
<evidence type="ECO:0000313" key="11">
    <source>
        <dbReference type="Proteomes" id="UP001300604"/>
    </source>
</evidence>
<feature type="transmembrane region" description="Helical" evidence="8">
    <location>
        <begin position="67"/>
        <end position="88"/>
    </location>
</feature>
<dbReference type="GO" id="GO:0005315">
    <property type="term" value="F:phosphate transmembrane transporter activity"/>
    <property type="evidence" value="ECO:0007669"/>
    <property type="project" value="InterPro"/>
</dbReference>
<dbReference type="InterPro" id="IPR005672">
    <property type="entry name" value="Phosphate_PstA"/>
</dbReference>
<comment type="similarity">
    <text evidence="2 8">Belongs to the binding-protein-dependent transport system permease family. CysTW subfamily.</text>
</comment>
<keyword evidence="4 8" id="KW-1003">Cell membrane</keyword>
<organism evidence="10 11">
    <name type="scientific">Caproicibacterium argilliputei</name>
    <dbReference type="NCBI Taxonomy" id="3030016"/>
    <lineage>
        <taxon>Bacteria</taxon>
        <taxon>Bacillati</taxon>
        <taxon>Bacillota</taxon>
        <taxon>Clostridia</taxon>
        <taxon>Eubacteriales</taxon>
        <taxon>Oscillospiraceae</taxon>
        <taxon>Caproicibacterium</taxon>
    </lineage>
</organism>
<accession>A0AA97DBB2</accession>
<evidence type="ECO:0000256" key="3">
    <source>
        <dbReference type="ARBA" id="ARBA00022448"/>
    </source>
</evidence>
<evidence type="ECO:0000256" key="7">
    <source>
        <dbReference type="ARBA" id="ARBA00023136"/>
    </source>
</evidence>
<feature type="transmembrane region" description="Helical" evidence="8">
    <location>
        <begin position="178"/>
        <end position="200"/>
    </location>
</feature>
<proteinExistence type="inferred from homology"/>
<dbReference type="CDD" id="cd06261">
    <property type="entry name" value="TM_PBP2"/>
    <property type="match status" value="1"/>
</dbReference>